<dbReference type="InterPro" id="IPR011551">
    <property type="entry name" value="NTP_PyrPHydrolase_MazG"/>
</dbReference>
<dbReference type="PANTHER" id="PTHR30522">
    <property type="entry name" value="NUCLEOSIDE TRIPHOSPHATE PYROPHOSPHOHYDROLASE"/>
    <property type="match status" value="1"/>
</dbReference>
<dbReference type="Pfam" id="PF03819">
    <property type="entry name" value="MazG"/>
    <property type="match status" value="1"/>
</dbReference>
<dbReference type="InterPro" id="IPR035013">
    <property type="entry name" value="YabN_N"/>
</dbReference>
<dbReference type="CDD" id="cd11528">
    <property type="entry name" value="NTP-PPase_MazG_Nterm"/>
    <property type="match status" value="1"/>
</dbReference>
<evidence type="ECO:0000313" key="4">
    <source>
        <dbReference type="Proteomes" id="UP000017131"/>
    </source>
</evidence>
<feature type="domain" description="Tetrapyrrole methylase" evidence="1">
    <location>
        <begin position="4"/>
        <end position="209"/>
    </location>
</feature>
<dbReference type="SUPFAM" id="SSF101386">
    <property type="entry name" value="all-alpha NTP pyrophosphatases"/>
    <property type="match status" value="1"/>
</dbReference>
<evidence type="ECO:0000259" key="2">
    <source>
        <dbReference type="Pfam" id="PF03819"/>
    </source>
</evidence>
<dbReference type="InterPro" id="IPR035996">
    <property type="entry name" value="4pyrrol_Methylase_sf"/>
</dbReference>
<dbReference type="Pfam" id="PF00590">
    <property type="entry name" value="TP_methylase"/>
    <property type="match status" value="1"/>
</dbReference>
<organism evidence="3 4">
    <name type="scientific">Staphylococcus simulans UMC-CNS-990</name>
    <dbReference type="NCBI Taxonomy" id="1405498"/>
    <lineage>
        <taxon>Bacteria</taxon>
        <taxon>Bacillati</taxon>
        <taxon>Bacillota</taxon>
        <taxon>Bacilli</taxon>
        <taxon>Bacillales</taxon>
        <taxon>Staphylococcaceae</taxon>
        <taxon>Staphylococcus</taxon>
    </lineage>
</organism>
<sequence length="397" mass="45250">MSHTITIVGLGNYGLDELPLGIYRYLTQQTHIYARTLDHPVVEALKTEVPQLEWSSFDPVYEAHDAFEAVYQAIVDQLIEAAQQENVVYVVPGHPRVAETTTALLTTYAQSHPEVEVKVLGGKSFIDDVFEAVQVDPNEGFTLLDGTALKAEQLNIRTHTLITQVYSAMTAGDLKLTLMERYPDDYSVYIVDGARNTGATLIETPLYELDRHDIFSNLTSVFIPRIEDETLMHSDFDYAVKVIDTLVDDDKGCPWDKIQTHETLKRYLLEETFELFEAIDHEDDWHMIEELGDILLQVLLHAAIGKKEGYIDITEVIVSLNDKMIRRHPHVFADAKAENIEDLKDIWSEAKAKEGKTPRVKFEKVFADHFMTLYDEVKNKDYSEAELKALLEKKEGE</sequence>
<reference evidence="3 4" key="1">
    <citation type="journal article" date="2013" name="Genome Announc.">
        <title>Draft Genome Sequence of Staphylococcus simulans UMC-CNS-990, Isolated from a Case of Chronic Bovine Mastitis.</title>
        <authorList>
            <person name="Calcutt M.J."/>
            <person name="Foecking M.F."/>
            <person name="Hsieh H.Y."/>
            <person name="Perry J."/>
            <person name="Stewart G.C."/>
            <person name="Middleton J.R."/>
        </authorList>
    </citation>
    <scope>NUCLEOTIDE SEQUENCE [LARGE SCALE GENOMIC DNA]</scope>
    <source>
        <strain evidence="3 4">UMC-CNS-990</strain>
    </source>
</reference>
<dbReference type="PANTHER" id="PTHR30522:SF0">
    <property type="entry name" value="NUCLEOSIDE TRIPHOSPHATE PYROPHOSPHOHYDROLASE"/>
    <property type="match status" value="1"/>
</dbReference>
<feature type="domain" description="NTP pyrophosphohydrolase MazG-like" evidence="2">
    <location>
        <begin position="259"/>
        <end position="332"/>
    </location>
</feature>
<dbReference type="InterPro" id="IPR024180">
    <property type="entry name" value="Tetrapyrrole_Mease/MazG_pred"/>
</dbReference>
<dbReference type="EMBL" id="AXDY01000017">
    <property type="protein sequence ID" value="ERS92277.1"/>
    <property type="molecule type" value="Genomic_DNA"/>
</dbReference>
<protein>
    <submittedName>
        <fullName evidence="3">Nucleotide pyrophosphohydrolase</fullName>
    </submittedName>
</protein>
<evidence type="ECO:0000259" key="1">
    <source>
        <dbReference type="Pfam" id="PF00590"/>
    </source>
</evidence>
<accession>A0ABP2YS89</accession>
<name>A0ABP2YS89_STASI</name>
<dbReference type="InterPro" id="IPR000878">
    <property type="entry name" value="4pyrrol_Mease"/>
</dbReference>
<dbReference type="SUPFAM" id="SSF53790">
    <property type="entry name" value="Tetrapyrrole methylase"/>
    <property type="match status" value="1"/>
</dbReference>
<gene>
    <name evidence="3" type="ORF">SSIM_12955</name>
</gene>
<dbReference type="PIRSF" id="PIRSF002845">
    <property type="entry name" value="Ttrprl_mtas_MazG"/>
    <property type="match status" value="1"/>
</dbReference>
<dbReference type="InterPro" id="IPR014777">
    <property type="entry name" value="4pyrrole_Mease_sub1"/>
</dbReference>
<dbReference type="InterPro" id="IPR004518">
    <property type="entry name" value="MazG-like_dom"/>
</dbReference>
<dbReference type="InterPro" id="IPR048015">
    <property type="entry name" value="NTP-PPase_MazG-like_N"/>
</dbReference>
<dbReference type="Gene3D" id="3.40.1010.10">
    <property type="entry name" value="Cobalt-precorrin-4 Transmethylase, Domain 1"/>
    <property type="match status" value="1"/>
</dbReference>
<comment type="caution">
    <text evidence="3">The sequence shown here is derived from an EMBL/GenBank/DDBJ whole genome shotgun (WGS) entry which is preliminary data.</text>
</comment>
<evidence type="ECO:0000313" key="3">
    <source>
        <dbReference type="EMBL" id="ERS92277.1"/>
    </source>
</evidence>
<proteinExistence type="predicted"/>
<dbReference type="Gene3D" id="1.10.287.1080">
    <property type="entry name" value="MazG-like"/>
    <property type="match status" value="1"/>
</dbReference>
<dbReference type="CDD" id="cd11723">
    <property type="entry name" value="YabN_N_like"/>
    <property type="match status" value="1"/>
</dbReference>
<keyword evidence="4" id="KW-1185">Reference proteome</keyword>
<dbReference type="Proteomes" id="UP000017131">
    <property type="component" value="Unassembled WGS sequence"/>
</dbReference>
<dbReference type="RefSeq" id="WP_023016273.1">
    <property type="nucleotide sequence ID" value="NZ_AXDY01000017.1"/>
</dbReference>